<accession>A0A1X3DE37</accession>
<dbReference type="Pfam" id="PF05598">
    <property type="entry name" value="DUF772"/>
    <property type="match status" value="1"/>
</dbReference>
<feature type="domain" description="Transposase InsH N-terminal" evidence="1">
    <location>
        <begin position="1"/>
        <end position="46"/>
    </location>
</feature>
<evidence type="ECO:0000313" key="3">
    <source>
        <dbReference type="Proteomes" id="UP000193118"/>
    </source>
</evidence>
<dbReference type="AlphaFoldDB" id="A0A1X3DE37"/>
<organism evidence="2 3">
    <name type="scientific">Neisseria dentiae</name>
    <dbReference type="NCBI Taxonomy" id="194197"/>
    <lineage>
        <taxon>Bacteria</taxon>
        <taxon>Pseudomonadati</taxon>
        <taxon>Pseudomonadota</taxon>
        <taxon>Betaproteobacteria</taxon>
        <taxon>Neisseriales</taxon>
        <taxon>Neisseriaceae</taxon>
        <taxon>Neisseria</taxon>
    </lineage>
</organism>
<proteinExistence type="predicted"/>
<sequence>MLKAVLLGQWHSLSDPELERCLAFYFFCGFDDITLPDHSTLCRFRN</sequence>
<dbReference type="InterPro" id="IPR008490">
    <property type="entry name" value="Transposase_InsH_N"/>
</dbReference>
<name>A0A1X3DE37_9NEIS</name>
<reference evidence="3" key="1">
    <citation type="submission" date="2017-01" db="EMBL/GenBank/DDBJ databases">
        <authorList>
            <person name="Wolfgang W.J."/>
            <person name="Cole J."/>
            <person name="Wroblewski D."/>
            <person name="Mcginnis J."/>
            <person name="Musser K.A."/>
        </authorList>
    </citation>
    <scope>NUCLEOTIDE SEQUENCE [LARGE SCALE GENOMIC DNA]</scope>
    <source>
        <strain evidence="3">DSM 19151</strain>
    </source>
</reference>
<dbReference type="Proteomes" id="UP000193118">
    <property type="component" value="Unassembled WGS sequence"/>
</dbReference>
<dbReference type="EMBL" id="MTBO01000008">
    <property type="protein sequence ID" value="OSI17737.1"/>
    <property type="molecule type" value="Genomic_DNA"/>
</dbReference>
<evidence type="ECO:0000313" key="2">
    <source>
        <dbReference type="EMBL" id="OSI17737.1"/>
    </source>
</evidence>
<protein>
    <submittedName>
        <fullName evidence="2">Transposase</fullName>
    </submittedName>
</protein>
<evidence type="ECO:0000259" key="1">
    <source>
        <dbReference type="Pfam" id="PF05598"/>
    </source>
</evidence>
<keyword evidence="3" id="KW-1185">Reference proteome</keyword>
<gene>
    <name evidence="2" type="ORF">BWD09_04715</name>
</gene>
<comment type="caution">
    <text evidence="2">The sequence shown here is derived from an EMBL/GenBank/DDBJ whole genome shotgun (WGS) entry which is preliminary data.</text>
</comment>